<feature type="compositionally biased region" description="Basic and acidic residues" evidence="5">
    <location>
        <begin position="645"/>
        <end position="657"/>
    </location>
</feature>
<evidence type="ECO:0000256" key="4">
    <source>
        <dbReference type="SAM" id="Coils"/>
    </source>
</evidence>
<keyword evidence="6" id="KW-1133">Transmembrane helix</keyword>
<dbReference type="EMBL" id="CP053840">
    <property type="protein sequence ID" value="QKF68590.1"/>
    <property type="molecule type" value="Genomic_DNA"/>
</dbReference>
<keyword evidence="6" id="KW-0812">Transmembrane</keyword>
<dbReference type="GO" id="GO:0007165">
    <property type="term" value="P:signal transduction"/>
    <property type="evidence" value="ECO:0007669"/>
    <property type="project" value="UniProtKB-KW"/>
</dbReference>
<dbReference type="PROSITE" id="PS50111">
    <property type="entry name" value="CHEMOTAXIS_TRANSDUC_2"/>
    <property type="match status" value="1"/>
</dbReference>
<protein>
    <submittedName>
        <fullName evidence="8">MCP-domain signal transduction protein</fullName>
    </submittedName>
</protein>
<evidence type="ECO:0000256" key="5">
    <source>
        <dbReference type="SAM" id="MobiDB-lite"/>
    </source>
</evidence>
<dbReference type="RefSeq" id="WP_128359832.1">
    <property type="nucleotide sequence ID" value="NZ_CP053840.1"/>
</dbReference>
<dbReference type="InterPro" id="IPR051310">
    <property type="entry name" value="MCP_chemotaxis"/>
</dbReference>
<keyword evidence="3" id="KW-0807">Transducer</keyword>
<reference evidence="8 9" key="1">
    <citation type="submission" date="2020-05" db="EMBL/GenBank/DDBJ databases">
        <title>Complete genome sequencing of Campylobacter and Arcobacter type strains.</title>
        <authorList>
            <person name="Miller W.G."/>
            <person name="Yee E."/>
        </authorList>
    </citation>
    <scope>NUCLEOTIDE SEQUENCE [LARGE SCALE GENOMIC DNA]</scope>
    <source>
        <strain evidence="8 9">LMG 26156</strain>
    </source>
</reference>
<comment type="similarity">
    <text evidence="2">Belongs to the methyl-accepting chemotaxis (MCP) protein family.</text>
</comment>
<dbReference type="GO" id="GO:0005886">
    <property type="term" value="C:plasma membrane"/>
    <property type="evidence" value="ECO:0007669"/>
    <property type="project" value="TreeGrafter"/>
</dbReference>
<dbReference type="AlphaFoldDB" id="A0AAE7E560"/>
<organism evidence="8 9">
    <name type="scientific">Arcobacter venerupis</name>
    <dbReference type="NCBI Taxonomy" id="1054033"/>
    <lineage>
        <taxon>Bacteria</taxon>
        <taxon>Pseudomonadati</taxon>
        <taxon>Campylobacterota</taxon>
        <taxon>Epsilonproteobacteria</taxon>
        <taxon>Campylobacterales</taxon>
        <taxon>Arcobacteraceae</taxon>
        <taxon>Arcobacter</taxon>
    </lineage>
</organism>
<dbReference type="GO" id="GO:0006935">
    <property type="term" value="P:chemotaxis"/>
    <property type="evidence" value="ECO:0007669"/>
    <property type="project" value="UniProtKB-KW"/>
</dbReference>
<feature type="transmembrane region" description="Helical" evidence="6">
    <location>
        <begin position="12"/>
        <end position="32"/>
    </location>
</feature>
<feature type="domain" description="Methyl-accepting transducer" evidence="7">
    <location>
        <begin position="362"/>
        <end position="591"/>
    </location>
</feature>
<dbReference type="PANTHER" id="PTHR43531">
    <property type="entry name" value="PROTEIN ICFG"/>
    <property type="match status" value="1"/>
</dbReference>
<dbReference type="Gene3D" id="1.10.287.950">
    <property type="entry name" value="Methyl-accepting chemotaxis protein"/>
    <property type="match status" value="1"/>
</dbReference>
<feature type="transmembrane region" description="Helical" evidence="6">
    <location>
        <begin position="177"/>
        <end position="201"/>
    </location>
</feature>
<gene>
    <name evidence="8" type="ORF">AVENP_3127</name>
</gene>
<dbReference type="PANTHER" id="PTHR43531:SF11">
    <property type="entry name" value="METHYL-ACCEPTING CHEMOTAXIS PROTEIN 3"/>
    <property type="match status" value="1"/>
</dbReference>
<evidence type="ECO:0000256" key="6">
    <source>
        <dbReference type="SAM" id="Phobius"/>
    </source>
</evidence>
<feature type="region of interest" description="Disordered" evidence="5">
    <location>
        <begin position="628"/>
        <end position="663"/>
    </location>
</feature>
<dbReference type="Proteomes" id="UP000503482">
    <property type="component" value="Chromosome"/>
</dbReference>
<dbReference type="SMART" id="SM00283">
    <property type="entry name" value="MA"/>
    <property type="match status" value="1"/>
</dbReference>
<keyword evidence="1" id="KW-0145">Chemotaxis</keyword>
<feature type="coiled-coil region" evidence="4">
    <location>
        <begin position="72"/>
        <end position="99"/>
    </location>
</feature>
<evidence type="ECO:0000256" key="3">
    <source>
        <dbReference type="PROSITE-ProRule" id="PRU00284"/>
    </source>
</evidence>
<evidence type="ECO:0000256" key="1">
    <source>
        <dbReference type="ARBA" id="ARBA00022500"/>
    </source>
</evidence>
<keyword evidence="9" id="KW-1185">Reference proteome</keyword>
<sequence length="663" mass="73365">MIKNINTKMKLLLFPLMFVVIVIVSGIVYVHFSDIENARNKVAIETENFIQQLLKGRISVYQFLRAVNDENKQKVIDNFNTLNNDVTQLKKELTTQKNKDLSDEIISSSKEYLTSFNQVASMLIDNKTNGIKEESEELKNTVKMMAEAGVVLEKKIDAINISAIQLKIEAHSLLNNILMALVIISIAIFIIISLLISNIVIKSLNDFKTGLISFFDYLNKKSTTVLLLDDKSKDEFGEMAVFVNENIKQIENTLNQDNSLIDDAKVVMTRVNNGWYGQFIEKSTNNSSLEEFKNNVNQMIRSTRDRFIEVDELLEKYAKLNYVDTLKMHENDEHGGVFERLVVGINTLQNSITQMLVENKTNGLTLDESSNILLSNVDKLNQSSNEAAASLEETAAAIEEITSNIRNNTENISKMAILSNEVTASASQGEKLANQTTVSMDEINTQVNAINDAISVIDQIAFQTNILSLNAAVEAATAGEAGKGFAVVAAEVRNLASRSADAAREIKSIVETATVKANDGKKIAGNMIEGYKQLNGNITHTINLIQDIQNASKEQLLGIEQINDAVNQLDQQTQQNAAVASQTHDVAVLTDQIAKLVVSSADEKEFIGKNTAKSKNIKSAAKAIHMAEAQEKQSHNKVVSKKVVKPVESHSAKTKDTDEWESF</sequence>
<evidence type="ECO:0000313" key="8">
    <source>
        <dbReference type="EMBL" id="QKF68590.1"/>
    </source>
</evidence>
<dbReference type="GO" id="GO:0004888">
    <property type="term" value="F:transmembrane signaling receptor activity"/>
    <property type="evidence" value="ECO:0007669"/>
    <property type="project" value="TreeGrafter"/>
</dbReference>
<proteinExistence type="inferred from homology"/>
<keyword evidence="6" id="KW-0472">Membrane</keyword>
<keyword evidence="4" id="KW-0175">Coiled coil</keyword>
<evidence type="ECO:0000313" key="9">
    <source>
        <dbReference type="Proteomes" id="UP000503482"/>
    </source>
</evidence>
<dbReference type="Pfam" id="PF00015">
    <property type="entry name" value="MCPsignal"/>
    <property type="match status" value="1"/>
</dbReference>
<evidence type="ECO:0000259" key="7">
    <source>
        <dbReference type="PROSITE" id="PS50111"/>
    </source>
</evidence>
<name>A0AAE7E560_9BACT</name>
<accession>A0AAE7E560</accession>
<dbReference type="SUPFAM" id="SSF58104">
    <property type="entry name" value="Methyl-accepting chemotaxis protein (MCP) signaling domain"/>
    <property type="match status" value="1"/>
</dbReference>
<dbReference type="InterPro" id="IPR004089">
    <property type="entry name" value="MCPsignal_dom"/>
</dbReference>
<dbReference type="KEGG" id="avp:AVENP_3127"/>
<evidence type="ECO:0000256" key="2">
    <source>
        <dbReference type="ARBA" id="ARBA00029447"/>
    </source>
</evidence>